<keyword evidence="3" id="KW-1185">Reference proteome</keyword>
<feature type="signal peptide" evidence="1">
    <location>
        <begin position="1"/>
        <end position="26"/>
    </location>
</feature>
<proteinExistence type="predicted"/>
<feature type="chain" id="PRO_5046625083" description="DUF5105 domain-containing protein" evidence="1">
    <location>
        <begin position="27"/>
        <end position="303"/>
    </location>
</feature>
<gene>
    <name evidence="2" type="ORF">OCV99_14425</name>
</gene>
<reference evidence="2 3" key="1">
    <citation type="journal article" date="2021" name="ISME Commun">
        <title>Automated analysis of genomic sequences facilitates high-throughput and comprehensive description of bacteria.</title>
        <authorList>
            <person name="Hitch T.C.A."/>
        </authorList>
    </citation>
    <scope>NUCLEOTIDE SEQUENCE [LARGE SCALE GENOMIC DNA]</scope>
    <source>
        <strain evidence="2 3">Sanger_03</strain>
    </source>
</reference>
<name>A0ABT2RQK2_9FIRM</name>
<organism evidence="2 3">
    <name type="scientific">Dorea acetigenes</name>
    <dbReference type="NCBI Taxonomy" id="2981787"/>
    <lineage>
        <taxon>Bacteria</taxon>
        <taxon>Bacillati</taxon>
        <taxon>Bacillota</taxon>
        <taxon>Clostridia</taxon>
        <taxon>Lachnospirales</taxon>
        <taxon>Lachnospiraceae</taxon>
        <taxon>Dorea</taxon>
    </lineage>
</organism>
<sequence>MKKCKKGIMILLTLMMSLAMLSGCGAKELDAEAAVDAYLRAELQGDIDDYAELLGRDKEDVQEEYDTNIDDMMEMFAEVEVLGGSFTDDFPQAVKDVLASAKYEITGSEKDDDGNYTVDVTVYPSDVFDIFYEKTMEAAVSAEDTSDIGGIVLQALKDAMDEQTFGDGEVHQVRIDYDEDEKLYEFNEDDTTELMEAFFATEDTIEQLYEPTGTVYDNEYLNWTKTEWEAASEEERTQCCLALVQEMQGLTDEEMAMIDLNDETIQQGIQQMKDGLDLSFENGMNVSIGDYAAIVQGETGAEE</sequence>
<keyword evidence="1" id="KW-0732">Signal</keyword>
<evidence type="ECO:0000313" key="3">
    <source>
        <dbReference type="Proteomes" id="UP001652431"/>
    </source>
</evidence>
<evidence type="ECO:0000313" key="2">
    <source>
        <dbReference type="EMBL" id="MCU6687704.1"/>
    </source>
</evidence>
<evidence type="ECO:0008006" key="4">
    <source>
        <dbReference type="Google" id="ProtNLM"/>
    </source>
</evidence>
<comment type="caution">
    <text evidence="2">The sequence shown here is derived from an EMBL/GenBank/DDBJ whole genome shotgun (WGS) entry which is preliminary data.</text>
</comment>
<dbReference type="PROSITE" id="PS51257">
    <property type="entry name" value="PROKAR_LIPOPROTEIN"/>
    <property type="match status" value="1"/>
</dbReference>
<dbReference type="Proteomes" id="UP001652431">
    <property type="component" value="Unassembled WGS sequence"/>
</dbReference>
<protein>
    <recommendedName>
        <fullName evidence="4">DUF5105 domain-containing protein</fullName>
    </recommendedName>
</protein>
<accession>A0ABT2RQK2</accession>
<dbReference type="RefSeq" id="WP_158371481.1">
    <property type="nucleotide sequence ID" value="NZ_JAOQJU010000025.1"/>
</dbReference>
<dbReference type="EMBL" id="JAOQJU010000025">
    <property type="protein sequence ID" value="MCU6687704.1"/>
    <property type="molecule type" value="Genomic_DNA"/>
</dbReference>
<evidence type="ECO:0000256" key="1">
    <source>
        <dbReference type="SAM" id="SignalP"/>
    </source>
</evidence>